<dbReference type="GO" id="GO:0016787">
    <property type="term" value="F:hydrolase activity"/>
    <property type="evidence" value="ECO:0007669"/>
    <property type="project" value="UniProtKB-KW"/>
</dbReference>
<keyword evidence="6" id="KW-0378">Hydrolase</keyword>
<accession>A0AAV1LDW0</accession>
<dbReference type="InterPro" id="IPR045249">
    <property type="entry name" value="HARBI1-like"/>
</dbReference>
<gene>
    <name evidence="9" type="ORF">PARMNEM_LOCUS12275</name>
</gene>
<dbReference type="GO" id="GO:0005634">
    <property type="term" value="C:nucleus"/>
    <property type="evidence" value="ECO:0007669"/>
    <property type="project" value="UniProtKB-SubCell"/>
</dbReference>
<comment type="subcellular location">
    <subcellularLocation>
        <location evidence="2">Nucleus</location>
    </subcellularLocation>
</comment>
<organism evidence="9 10">
    <name type="scientific">Parnassius mnemosyne</name>
    <name type="common">clouded apollo</name>
    <dbReference type="NCBI Taxonomy" id="213953"/>
    <lineage>
        <taxon>Eukaryota</taxon>
        <taxon>Metazoa</taxon>
        <taxon>Ecdysozoa</taxon>
        <taxon>Arthropoda</taxon>
        <taxon>Hexapoda</taxon>
        <taxon>Insecta</taxon>
        <taxon>Pterygota</taxon>
        <taxon>Neoptera</taxon>
        <taxon>Endopterygota</taxon>
        <taxon>Lepidoptera</taxon>
        <taxon>Glossata</taxon>
        <taxon>Ditrysia</taxon>
        <taxon>Papilionoidea</taxon>
        <taxon>Papilionidae</taxon>
        <taxon>Parnassiinae</taxon>
        <taxon>Parnassini</taxon>
        <taxon>Parnassius</taxon>
        <taxon>Driopa</taxon>
    </lineage>
</organism>
<sequence>MNAQRRRQIRSILRKILTVVMEQIEDEISFEINKPKQIFKKISRRSMLGGSSLLLKELAIEDLKEYRDSMRMTEESFNWLLNKVRPAIEKNDTHMRSAIPAKIKLQAIIYMLATGNNLRTLSHFFRISKSSLSLMIPVICDAIYNALEEFIQVPRNSEEWEAIANGFRKSWNFPGCCGAIDGKHVVIKAPFEAGSYFYNFKQQNSLVLMALVDDNYCFSYIDIGYNGRISDGGVSRNCNLSDVLENGLLPEHHVIVGDAAFTLKPYLMKPFGGQNLTQREKKINYRLSRARRIVENAFGILVSRFQILGKPLPYCPNTVDKIVKACCALHNWLRIKSSILEHTMDFEDTENEHFVEGSWRQLPSEGLVPIPRHMYNHSSQNVGQIREKFADYFMGEGSVSWQARMVH</sequence>
<dbReference type="EMBL" id="CAVLGL010000087">
    <property type="protein sequence ID" value="CAK1592267.1"/>
    <property type="molecule type" value="Genomic_DNA"/>
</dbReference>
<evidence type="ECO:0000259" key="8">
    <source>
        <dbReference type="Pfam" id="PF13359"/>
    </source>
</evidence>
<keyword evidence="10" id="KW-1185">Reference proteome</keyword>
<dbReference type="PANTHER" id="PTHR22930:SF284">
    <property type="entry name" value="DDE TNP4 DOMAIN-CONTAINING PROTEIN"/>
    <property type="match status" value="1"/>
</dbReference>
<dbReference type="GO" id="GO:0004518">
    <property type="term" value="F:nuclease activity"/>
    <property type="evidence" value="ECO:0007669"/>
    <property type="project" value="UniProtKB-KW"/>
</dbReference>
<evidence type="ECO:0000313" key="9">
    <source>
        <dbReference type="EMBL" id="CAK1592267.1"/>
    </source>
</evidence>
<keyword evidence="7" id="KW-0539">Nucleus</keyword>
<comment type="similarity">
    <text evidence="3">Belongs to the HARBI1 family.</text>
</comment>
<evidence type="ECO:0000256" key="4">
    <source>
        <dbReference type="ARBA" id="ARBA00022722"/>
    </source>
</evidence>
<comment type="caution">
    <text evidence="9">The sequence shown here is derived from an EMBL/GenBank/DDBJ whole genome shotgun (WGS) entry which is preliminary data.</text>
</comment>
<reference evidence="9 10" key="1">
    <citation type="submission" date="2023-11" db="EMBL/GenBank/DDBJ databases">
        <authorList>
            <person name="Hedman E."/>
            <person name="Englund M."/>
            <person name="Stromberg M."/>
            <person name="Nyberg Akerstrom W."/>
            <person name="Nylinder S."/>
            <person name="Jareborg N."/>
            <person name="Kallberg Y."/>
            <person name="Kronander E."/>
        </authorList>
    </citation>
    <scope>NUCLEOTIDE SEQUENCE [LARGE SCALE GENOMIC DNA]</scope>
</reference>
<evidence type="ECO:0000256" key="1">
    <source>
        <dbReference type="ARBA" id="ARBA00001968"/>
    </source>
</evidence>
<evidence type="ECO:0000256" key="5">
    <source>
        <dbReference type="ARBA" id="ARBA00022723"/>
    </source>
</evidence>
<keyword evidence="4" id="KW-0540">Nuclease</keyword>
<dbReference type="Proteomes" id="UP001314205">
    <property type="component" value="Unassembled WGS sequence"/>
</dbReference>
<feature type="domain" description="DDE Tnp4" evidence="8">
    <location>
        <begin position="180"/>
        <end position="331"/>
    </location>
</feature>
<name>A0AAV1LDW0_9NEOP</name>
<evidence type="ECO:0000256" key="2">
    <source>
        <dbReference type="ARBA" id="ARBA00004123"/>
    </source>
</evidence>
<comment type="cofactor">
    <cofactor evidence="1">
        <name>a divalent metal cation</name>
        <dbReference type="ChEBI" id="CHEBI:60240"/>
    </cofactor>
</comment>
<evidence type="ECO:0000256" key="6">
    <source>
        <dbReference type="ARBA" id="ARBA00022801"/>
    </source>
</evidence>
<dbReference type="PANTHER" id="PTHR22930">
    <property type="match status" value="1"/>
</dbReference>
<evidence type="ECO:0000313" key="10">
    <source>
        <dbReference type="Proteomes" id="UP001314205"/>
    </source>
</evidence>
<dbReference type="AlphaFoldDB" id="A0AAV1LDW0"/>
<dbReference type="GO" id="GO:0046872">
    <property type="term" value="F:metal ion binding"/>
    <property type="evidence" value="ECO:0007669"/>
    <property type="project" value="UniProtKB-KW"/>
</dbReference>
<proteinExistence type="inferred from homology"/>
<protein>
    <recommendedName>
        <fullName evidence="8">DDE Tnp4 domain-containing protein</fullName>
    </recommendedName>
</protein>
<evidence type="ECO:0000256" key="7">
    <source>
        <dbReference type="ARBA" id="ARBA00023242"/>
    </source>
</evidence>
<dbReference type="InterPro" id="IPR027806">
    <property type="entry name" value="HARBI1_dom"/>
</dbReference>
<dbReference type="Pfam" id="PF13359">
    <property type="entry name" value="DDE_Tnp_4"/>
    <property type="match status" value="1"/>
</dbReference>
<keyword evidence="5" id="KW-0479">Metal-binding</keyword>
<evidence type="ECO:0000256" key="3">
    <source>
        <dbReference type="ARBA" id="ARBA00006958"/>
    </source>
</evidence>